<keyword evidence="4" id="KW-1185">Reference proteome</keyword>
<protein>
    <submittedName>
        <fullName evidence="3">Uncharacterized protein</fullName>
    </submittedName>
</protein>
<comment type="caution">
    <text evidence="3">The sequence shown here is derived from an EMBL/GenBank/DDBJ whole genome shotgun (WGS) entry which is preliminary data.</text>
</comment>
<evidence type="ECO:0000256" key="2">
    <source>
        <dbReference type="SAM" id="SignalP"/>
    </source>
</evidence>
<evidence type="ECO:0000256" key="1">
    <source>
        <dbReference type="SAM" id="MobiDB-lite"/>
    </source>
</evidence>
<accession>A0A1Y2K788</accession>
<name>A0A1Y2K788_9PROT</name>
<feature type="region of interest" description="Disordered" evidence="1">
    <location>
        <begin position="261"/>
        <end position="281"/>
    </location>
</feature>
<organism evidence="3 4">
    <name type="scientific">Magnetofaba australis IT-1</name>
    <dbReference type="NCBI Taxonomy" id="1434232"/>
    <lineage>
        <taxon>Bacteria</taxon>
        <taxon>Pseudomonadati</taxon>
        <taxon>Pseudomonadota</taxon>
        <taxon>Magnetococcia</taxon>
        <taxon>Magnetococcales</taxon>
        <taxon>Magnetococcaceae</taxon>
        <taxon>Magnetofaba</taxon>
    </lineage>
</organism>
<feature type="chain" id="PRO_5012440784" evidence="2">
    <location>
        <begin position="29"/>
        <end position="293"/>
    </location>
</feature>
<dbReference type="EMBL" id="LVJN01000016">
    <property type="protein sequence ID" value="OSM06164.1"/>
    <property type="molecule type" value="Genomic_DNA"/>
</dbReference>
<dbReference type="AlphaFoldDB" id="A0A1Y2K788"/>
<evidence type="ECO:0000313" key="3">
    <source>
        <dbReference type="EMBL" id="OSM06164.1"/>
    </source>
</evidence>
<gene>
    <name evidence="3" type="ORF">MAIT1_01132</name>
</gene>
<reference evidence="3 4" key="1">
    <citation type="journal article" date="2016" name="BMC Genomics">
        <title>Combined genomic and structural analyses of a cultured magnetotactic bacterium reveals its niche adaptation to a dynamic environment.</title>
        <authorList>
            <person name="Araujo A.C."/>
            <person name="Morillo V."/>
            <person name="Cypriano J."/>
            <person name="Teixeira L.C."/>
            <person name="Leao P."/>
            <person name="Lyra S."/>
            <person name="Almeida L.G."/>
            <person name="Bazylinski D.A."/>
            <person name="Vasconcellos A.T."/>
            <person name="Abreu F."/>
            <person name="Lins U."/>
        </authorList>
    </citation>
    <scope>NUCLEOTIDE SEQUENCE [LARGE SCALE GENOMIC DNA]</scope>
    <source>
        <strain evidence="3 4">IT-1</strain>
    </source>
</reference>
<dbReference type="Proteomes" id="UP000194003">
    <property type="component" value="Unassembled WGS sequence"/>
</dbReference>
<evidence type="ECO:0000313" key="4">
    <source>
        <dbReference type="Proteomes" id="UP000194003"/>
    </source>
</evidence>
<keyword evidence="2" id="KW-0732">Signal</keyword>
<feature type="signal peptide" evidence="2">
    <location>
        <begin position="1"/>
        <end position="28"/>
    </location>
</feature>
<proteinExistence type="predicted"/>
<sequence length="293" mass="32453">MVMNRKRIASLALSAALLTLSFASTAHAIHRKGCEFPLKDVEVCWEASAEIDAPMSPYPEVHLFPVTQRGIGEDGVLVDYTRALYRQILPSNLTQRLVQEWRPAFHLEEAVDMTQQEGWETALWIAPRVLRNSSAGTPGVVDWDAYLLTGEGKPMRTMRIRVTSNPHREKKDVEAVTTVAGLSLAAGKLFSNPAETALTAFAAAATADEKPPEAGYSLELMTELAMRQVLFLAQHDIEDLIAAPPPQKSNIITSLFNRDERAGQPTPLTAGDPQPAPPDPIQHIERWWERVMQ</sequence>
<dbReference type="STRING" id="1434232.MAIT1_01132"/>